<dbReference type="EMBL" id="WAEL01000001">
    <property type="protein sequence ID" value="NID09229.1"/>
    <property type="molecule type" value="Genomic_DNA"/>
</dbReference>
<reference evidence="3" key="1">
    <citation type="submission" date="2024-05" db="EMBL/GenBank/DDBJ databases">
        <authorList>
            <person name="Jung D.-H."/>
        </authorList>
    </citation>
    <scope>NUCLEOTIDE SEQUENCE</scope>
    <source>
        <strain evidence="3">JA-25</strain>
    </source>
</reference>
<dbReference type="InterPro" id="IPR050879">
    <property type="entry name" value="Acyltransferase_3"/>
</dbReference>
<protein>
    <submittedName>
        <fullName evidence="3">Acyltransferase</fullName>
    </submittedName>
</protein>
<dbReference type="GO" id="GO:0016746">
    <property type="term" value="F:acyltransferase activity"/>
    <property type="evidence" value="ECO:0007669"/>
    <property type="project" value="UniProtKB-KW"/>
</dbReference>
<feature type="transmembrane region" description="Helical" evidence="1">
    <location>
        <begin position="340"/>
        <end position="361"/>
    </location>
</feature>
<accession>A0ABX0QB10</accession>
<feature type="transmembrane region" description="Helical" evidence="1">
    <location>
        <begin position="308"/>
        <end position="328"/>
    </location>
</feature>
<proteinExistence type="predicted"/>
<feature type="transmembrane region" description="Helical" evidence="1">
    <location>
        <begin position="75"/>
        <end position="94"/>
    </location>
</feature>
<feature type="transmembrane region" description="Helical" evidence="1">
    <location>
        <begin position="237"/>
        <end position="256"/>
    </location>
</feature>
<comment type="caution">
    <text evidence="3">The sequence shown here is derived from an EMBL/GenBank/DDBJ whole genome shotgun (WGS) entry which is preliminary data.</text>
</comment>
<organism evidence="3 4">
    <name type="scientific">Fibrivirga algicola</name>
    <dbReference type="NCBI Taxonomy" id="2950420"/>
    <lineage>
        <taxon>Bacteria</taxon>
        <taxon>Pseudomonadati</taxon>
        <taxon>Bacteroidota</taxon>
        <taxon>Cytophagia</taxon>
        <taxon>Cytophagales</taxon>
        <taxon>Spirosomataceae</taxon>
        <taxon>Fibrivirga</taxon>
    </lineage>
</organism>
<dbReference type="Proteomes" id="UP000606008">
    <property type="component" value="Unassembled WGS sequence"/>
</dbReference>
<dbReference type="PANTHER" id="PTHR23028:SF53">
    <property type="entry name" value="ACYL_TRANSF_3 DOMAIN-CONTAINING PROTEIN"/>
    <property type="match status" value="1"/>
</dbReference>
<sequence length="388" mass="45285">MKVQRLREIDFLRGIAISLVLFRHCHLFDFTDRIGWIGVDLFFVLSGFLVSGLLFREYKKYGNIKPQTFLIRRGFKIYPIYYLMYSFYLVPLLLTRDISISGLIGDLTFMQNYVSGWGYAFEASWSLAVEEHFYFSLALALWISLKHQRLTLYTDDATTGLSQLETIILSLMVFCLFLRVISNLDLLDGSSTDSRVAQLRIARNFTMTHLRIDSLLMGVLISYLYQFRKERLLTITKVNKGVLLLLMLVGLCWTPFTNPVFSFFVKTVGFTLLYLTFGLLLIVFITYERINQQLDRFFTPFIVNSISRIGYCSYSIYIVHPFINMLFIDHLTRYVPMNQYVLFLVTSTISISLGFWMTNTIESYFLGIRDKYYPNRSAKPVFESTLAQ</sequence>
<gene>
    <name evidence="3" type="ORF">F7231_03525</name>
</gene>
<evidence type="ECO:0000313" key="3">
    <source>
        <dbReference type="EMBL" id="NID09229.1"/>
    </source>
</evidence>
<keyword evidence="3" id="KW-0808">Transferase</keyword>
<keyword evidence="1" id="KW-1133">Transmembrane helix</keyword>
<name>A0ABX0QB10_9BACT</name>
<keyword evidence="4" id="KW-1185">Reference proteome</keyword>
<dbReference type="PANTHER" id="PTHR23028">
    <property type="entry name" value="ACETYLTRANSFERASE"/>
    <property type="match status" value="1"/>
</dbReference>
<feature type="transmembrane region" description="Helical" evidence="1">
    <location>
        <begin position="36"/>
        <end position="55"/>
    </location>
</feature>
<evidence type="ECO:0000256" key="1">
    <source>
        <dbReference type="SAM" id="Phobius"/>
    </source>
</evidence>
<evidence type="ECO:0000259" key="2">
    <source>
        <dbReference type="Pfam" id="PF01757"/>
    </source>
</evidence>
<feature type="transmembrane region" description="Helical" evidence="1">
    <location>
        <begin position="268"/>
        <end position="287"/>
    </location>
</feature>
<feature type="transmembrane region" description="Helical" evidence="1">
    <location>
        <begin position="164"/>
        <end position="181"/>
    </location>
</feature>
<keyword evidence="3" id="KW-0012">Acyltransferase</keyword>
<feature type="domain" description="Acyltransferase 3" evidence="2">
    <location>
        <begin position="8"/>
        <end position="355"/>
    </location>
</feature>
<keyword evidence="1" id="KW-0812">Transmembrane</keyword>
<evidence type="ECO:0000313" key="4">
    <source>
        <dbReference type="Proteomes" id="UP000606008"/>
    </source>
</evidence>
<dbReference type="InterPro" id="IPR002656">
    <property type="entry name" value="Acyl_transf_3_dom"/>
</dbReference>
<dbReference type="Pfam" id="PF01757">
    <property type="entry name" value="Acyl_transf_3"/>
    <property type="match status" value="1"/>
</dbReference>
<dbReference type="RefSeq" id="WP_166690908.1">
    <property type="nucleotide sequence ID" value="NZ_WAEL01000001.1"/>
</dbReference>
<keyword evidence="1" id="KW-0472">Membrane</keyword>